<protein>
    <recommendedName>
        <fullName evidence="2">DNA-binding domain-containing protein</fullName>
    </recommendedName>
</protein>
<sequence length="200" mass="21220">MGHANARLTVHRRLVRVSRVAGGRPVAHVVKEPGVSRQCAYRWVGRFRDEGLAGLADRSSGPHRTPSRTLAETELRVVAARGDMRCGSARISARTGLPPAPCRGCRHGVPRLHGCDPLTGQRIRATRHTTRRYEHPHPGDLPHLDVKKIGTIPPGGGWRATTPGSPTPRSSPTNAAPPAPGSCSTSPGSPTRASGAFTVS</sequence>
<dbReference type="InterPro" id="IPR024967">
    <property type="entry name" value="DNA-bd_IS481-type"/>
</dbReference>
<feature type="compositionally biased region" description="Basic and acidic residues" evidence="1">
    <location>
        <begin position="131"/>
        <end position="148"/>
    </location>
</feature>
<feature type="compositionally biased region" description="Low complexity" evidence="1">
    <location>
        <begin position="161"/>
        <end position="173"/>
    </location>
</feature>
<evidence type="ECO:0000313" key="4">
    <source>
        <dbReference type="Proteomes" id="UP000597656"/>
    </source>
</evidence>
<organism evidence="3 4">
    <name type="scientific">Lentzea pudingi</name>
    <dbReference type="NCBI Taxonomy" id="1789439"/>
    <lineage>
        <taxon>Bacteria</taxon>
        <taxon>Bacillati</taxon>
        <taxon>Actinomycetota</taxon>
        <taxon>Actinomycetes</taxon>
        <taxon>Pseudonocardiales</taxon>
        <taxon>Pseudonocardiaceae</taxon>
        <taxon>Lentzea</taxon>
    </lineage>
</organism>
<name>A0ABQ2ISJ5_9PSEU</name>
<dbReference type="EMBL" id="BMNC01000019">
    <property type="protein sequence ID" value="GGN23462.1"/>
    <property type="molecule type" value="Genomic_DNA"/>
</dbReference>
<keyword evidence="4" id="KW-1185">Reference proteome</keyword>
<evidence type="ECO:0000259" key="2">
    <source>
        <dbReference type="Pfam" id="PF13011"/>
    </source>
</evidence>
<feature type="domain" description="DNA-binding" evidence="2">
    <location>
        <begin position="3"/>
        <end position="70"/>
    </location>
</feature>
<reference evidence="4" key="1">
    <citation type="journal article" date="2019" name="Int. J. Syst. Evol. Microbiol.">
        <title>The Global Catalogue of Microorganisms (GCM) 10K type strain sequencing project: providing services to taxonomists for standard genome sequencing and annotation.</title>
        <authorList>
            <consortium name="The Broad Institute Genomics Platform"/>
            <consortium name="The Broad Institute Genome Sequencing Center for Infectious Disease"/>
            <person name="Wu L."/>
            <person name="Ma J."/>
        </authorList>
    </citation>
    <scope>NUCLEOTIDE SEQUENCE [LARGE SCALE GENOMIC DNA]</scope>
    <source>
        <strain evidence="4">CGMCC 4.7319</strain>
    </source>
</reference>
<accession>A0ABQ2ISJ5</accession>
<dbReference type="Pfam" id="PF13011">
    <property type="entry name" value="LZ_Tnp_IS481"/>
    <property type="match status" value="1"/>
</dbReference>
<feature type="region of interest" description="Disordered" evidence="1">
    <location>
        <begin position="129"/>
        <end position="200"/>
    </location>
</feature>
<dbReference type="SUPFAM" id="SSF46689">
    <property type="entry name" value="Homeodomain-like"/>
    <property type="match status" value="1"/>
</dbReference>
<proteinExistence type="predicted"/>
<evidence type="ECO:0000256" key="1">
    <source>
        <dbReference type="SAM" id="MobiDB-lite"/>
    </source>
</evidence>
<comment type="caution">
    <text evidence="3">The sequence shown here is derived from an EMBL/GenBank/DDBJ whole genome shotgun (WGS) entry which is preliminary data.</text>
</comment>
<dbReference type="Proteomes" id="UP000597656">
    <property type="component" value="Unassembled WGS sequence"/>
</dbReference>
<dbReference type="InterPro" id="IPR009057">
    <property type="entry name" value="Homeodomain-like_sf"/>
</dbReference>
<gene>
    <name evidence="3" type="ORF">GCM10011609_76300</name>
</gene>
<evidence type="ECO:0000313" key="3">
    <source>
        <dbReference type="EMBL" id="GGN23462.1"/>
    </source>
</evidence>
<feature type="compositionally biased region" description="Low complexity" evidence="1">
    <location>
        <begin position="181"/>
        <end position="191"/>
    </location>
</feature>